<sequence length="760" mass="86378">MAHVFKRIKEWFIRKGQPNIQQFIQLRLIGRLPTDLSSKSDITTFEGDNAEFEARLERSKHFFTFPYSLLRSTKVISSAWNDRFPGWRGGIAGFAIFTSVILILNVSILVWAATHMDDGYYATLAVGDWEYISNISGWLHLGINILSAGLLAGSNYCMQCLTSPTRNEIDAAHARDSYLNIGILSWRNVRAARKRRLCLLSFLTLTSVFMHAVYDTSFITTAALYGHIQATITPQFVYEEELTFADLLHHSYGVEQDVISKGFQDNDNYRYIQHITTDRKLFVKPLWENISASECIDYQRQSFHIDRSAILLVTNETVDPSVPKFNYLWVGGEARPVYMSPTTRHEEIYRIRGGILYCLTRKEAGRNRLQIHFWLFLATTLLTSIKLFCLLYTWKEQQETPIVTTGDAIASFLESSCENSAGMCLLSQEEVIRELELTRDDPTSTAMPTFKVFQAIQLRYNHSVSFSRQVIYISLFALTILLSGYGFNVTKTYFRKIFIDNDLRSLWSMGLGKLHSHSVTTSTLCDPIYSRFPFPDNGWRRCTANFGDASVVVSGNIPSLAVSGIYLCLNYQLTLMVQLRDWTRFASRRQALRVSNPEPDSDQISTYWLSLPHRYSIPLLLASASWGWLVSQTLFILRYEIYDEILLELHPTFGSVHEKSLALGFSAIGIVYSIGFGLIIFCVSVAIGFCKCAPGMPLGPSNSLVIAAACHPPERDRHAARKLVKWGAIPEGSAESNNMLHHCTITSQRVEYPVEGRWYK</sequence>
<keyword evidence="1" id="KW-1133">Transmembrane helix</keyword>
<dbReference type="STRING" id="97972.A0A2V1EDJ6"/>
<feature type="transmembrane region" description="Helical" evidence="1">
    <location>
        <begin position="619"/>
        <end position="641"/>
    </location>
</feature>
<accession>A0A2V1EDJ6</accession>
<feature type="domain" description="DUF6536" evidence="2">
    <location>
        <begin position="87"/>
        <end position="236"/>
    </location>
</feature>
<organism evidence="3 4">
    <name type="scientific">Periconia macrospinosa</name>
    <dbReference type="NCBI Taxonomy" id="97972"/>
    <lineage>
        <taxon>Eukaryota</taxon>
        <taxon>Fungi</taxon>
        <taxon>Dikarya</taxon>
        <taxon>Ascomycota</taxon>
        <taxon>Pezizomycotina</taxon>
        <taxon>Dothideomycetes</taxon>
        <taxon>Pleosporomycetidae</taxon>
        <taxon>Pleosporales</taxon>
        <taxon>Massarineae</taxon>
        <taxon>Periconiaceae</taxon>
        <taxon>Periconia</taxon>
    </lineage>
</organism>
<evidence type="ECO:0000256" key="1">
    <source>
        <dbReference type="SAM" id="Phobius"/>
    </source>
</evidence>
<feature type="transmembrane region" description="Helical" evidence="1">
    <location>
        <begin position="661"/>
        <end position="689"/>
    </location>
</feature>
<evidence type="ECO:0000259" key="2">
    <source>
        <dbReference type="Pfam" id="PF20163"/>
    </source>
</evidence>
<dbReference type="Proteomes" id="UP000244855">
    <property type="component" value="Unassembled WGS sequence"/>
</dbReference>
<keyword evidence="1" id="KW-0812">Transmembrane</keyword>
<gene>
    <name evidence="3" type="ORF">DM02DRAFT_666754</name>
</gene>
<keyword evidence="4" id="KW-1185">Reference proteome</keyword>
<reference evidence="3 4" key="1">
    <citation type="journal article" date="2018" name="Sci. Rep.">
        <title>Comparative genomics provides insights into the lifestyle and reveals functional heterogeneity of dark septate endophytic fungi.</title>
        <authorList>
            <person name="Knapp D.G."/>
            <person name="Nemeth J.B."/>
            <person name="Barry K."/>
            <person name="Hainaut M."/>
            <person name="Henrissat B."/>
            <person name="Johnson J."/>
            <person name="Kuo A."/>
            <person name="Lim J.H.P."/>
            <person name="Lipzen A."/>
            <person name="Nolan M."/>
            <person name="Ohm R.A."/>
            <person name="Tamas L."/>
            <person name="Grigoriev I.V."/>
            <person name="Spatafora J.W."/>
            <person name="Nagy L.G."/>
            <person name="Kovacs G.M."/>
        </authorList>
    </citation>
    <scope>NUCLEOTIDE SEQUENCE [LARGE SCALE GENOMIC DNA]</scope>
    <source>
        <strain evidence="3 4">DSE2036</strain>
    </source>
</reference>
<dbReference type="AlphaFoldDB" id="A0A2V1EDJ6"/>
<evidence type="ECO:0000313" key="3">
    <source>
        <dbReference type="EMBL" id="PVI07420.1"/>
    </source>
</evidence>
<feature type="transmembrane region" description="Helical" evidence="1">
    <location>
        <begin position="91"/>
        <end position="111"/>
    </location>
</feature>
<dbReference type="Pfam" id="PF20163">
    <property type="entry name" value="DUF6536"/>
    <property type="match status" value="1"/>
</dbReference>
<feature type="transmembrane region" description="Helical" evidence="1">
    <location>
        <begin position="371"/>
        <end position="394"/>
    </location>
</feature>
<dbReference type="InterPro" id="IPR046623">
    <property type="entry name" value="DUF6536"/>
</dbReference>
<feature type="transmembrane region" description="Helical" evidence="1">
    <location>
        <begin position="469"/>
        <end position="487"/>
    </location>
</feature>
<evidence type="ECO:0000313" key="4">
    <source>
        <dbReference type="Proteomes" id="UP000244855"/>
    </source>
</evidence>
<protein>
    <recommendedName>
        <fullName evidence="2">DUF6536 domain-containing protein</fullName>
    </recommendedName>
</protein>
<dbReference type="PANTHER" id="PTHR35395:SF1">
    <property type="entry name" value="DUF6536 DOMAIN-CONTAINING PROTEIN"/>
    <property type="match status" value="1"/>
</dbReference>
<feature type="transmembrane region" description="Helical" evidence="1">
    <location>
        <begin position="131"/>
        <end position="152"/>
    </location>
</feature>
<proteinExistence type="predicted"/>
<dbReference type="OrthoDB" id="5429634at2759"/>
<name>A0A2V1EDJ6_9PLEO</name>
<dbReference type="EMBL" id="KZ805304">
    <property type="protein sequence ID" value="PVI07420.1"/>
    <property type="molecule type" value="Genomic_DNA"/>
</dbReference>
<keyword evidence="1" id="KW-0472">Membrane</keyword>
<dbReference type="PANTHER" id="PTHR35395">
    <property type="entry name" value="DUF6536 DOMAIN-CONTAINING PROTEIN"/>
    <property type="match status" value="1"/>
</dbReference>